<evidence type="ECO:0000256" key="5">
    <source>
        <dbReference type="ARBA" id="ARBA00022701"/>
    </source>
</evidence>
<feature type="compositionally biased region" description="Polar residues" evidence="10">
    <location>
        <begin position="200"/>
        <end position="227"/>
    </location>
</feature>
<dbReference type="GO" id="GO:0008017">
    <property type="term" value="F:microtubule binding"/>
    <property type="evidence" value="ECO:0007669"/>
    <property type="project" value="InterPro"/>
</dbReference>
<evidence type="ECO:0000256" key="8">
    <source>
        <dbReference type="ARBA" id="ARBA00023306"/>
    </source>
</evidence>
<evidence type="ECO:0000256" key="1">
    <source>
        <dbReference type="ARBA" id="ARBA00004245"/>
    </source>
</evidence>
<dbReference type="SUPFAM" id="SSF47576">
    <property type="entry name" value="Calponin-homology domain, CH-domain"/>
    <property type="match status" value="1"/>
</dbReference>
<dbReference type="PANTHER" id="PTHR10623">
    <property type="entry name" value="MICROTUBULE-ASSOCIATED PROTEIN RP/EB FAMILY MEMBER"/>
    <property type="match status" value="1"/>
</dbReference>
<protein>
    <submittedName>
        <fullName evidence="13">Uncharacterized protein</fullName>
    </submittedName>
</protein>
<keyword evidence="4" id="KW-0132">Cell division</keyword>
<feature type="compositionally biased region" description="Low complexity" evidence="10">
    <location>
        <begin position="317"/>
        <end position="326"/>
    </location>
</feature>
<dbReference type="InterPro" id="IPR001715">
    <property type="entry name" value="CH_dom"/>
</dbReference>
<dbReference type="InterPro" id="IPR027328">
    <property type="entry name" value="MAPRE"/>
</dbReference>
<accession>A0A9W7F382</accession>
<evidence type="ECO:0000313" key="14">
    <source>
        <dbReference type="Proteomes" id="UP001165122"/>
    </source>
</evidence>
<dbReference type="Gene3D" id="1.10.418.10">
    <property type="entry name" value="Calponin-like domain"/>
    <property type="match status" value="1"/>
</dbReference>
<dbReference type="Gene3D" id="1.20.5.1430">
    <property type="match status" value="1"/>
</dbReference>
<keyword evidence="7" id="KW-0206">Cytoskeleton</keyword>
<comment type="similarity">
    <text evidence="2">Belongs to the MAPRE family.</text>
</comment>
<dbReference type="Proteomes" id="UP001165122">
    <property type="component" value="Unassembled WGS sequence"/>
</dbReference>
<dbReference type="PROSITE" id="PS51230">
    <property type="entry name" value="EB1_C"/>
    <property type="match status" value="1"/>
</dbReference>
<dbReference type="InterPro" id="IPR036133">
    <property type="entry name" value="EB1_C_sf"/>
</dbReference>
<dbReference type="GO" id="GO:0005874">
    <property type="term" value="C:microtubule"/>
    <property type="evidence" value="ECO:0007669"/>
    <property type="project" value="UniProtKB-KW"/>
</dbReference>
<evidence type="ECO:0000259" key="11">
    <source>
        <dbReference type="PROSITE" id="PS50021"/>
    </source>
</evidence>
<feature type="compositionally biased region" description="Acidic residues" evidence="10">
    <location>
        <begin position="299"/>
        <end position="316"/>
    </location>
</feature>
<sequence length="326" mass="36635">MSSQEKSEDAAIGMMDGAYFTSRAAILSWVNELLTLNLKKIEQTCTGAVACQVIEYMYPQSVNLKRVNWEARNDYEYVTNWKLVQNSFNTNKISRFIDVDKLVRGKYQDNLEFMQWMKAFFDQKGVVREGYDPVAVRSRGKGGSNAAASLGKIKGTTKLLPNDRDKAKAEAAAAAANPEPEKKKAVRKKPVTKPAKQPLSEKTNSTSPRSTAGSTPTKPVRSTSSRGPRQPKPSPRKLDKKNKALNQENYALKAAVEGLERERDFYFDKLRKVEVIMERLKTDGVDVEEVFGVLYQTSEGEEELQEQPKVEEEEVQQEQVLEGVTA</sequence>
<dbReference type="InterPro" id="IPR004953">
    <property type="entry name" value="EB1_C"/>
</dbReference>
<dbReference type="OrthoDB" id="2119228at2759"/>
<evidence type="ECO:0000256" key="4">
    <source>
        <dbReference type="ARBA" id="ARBA00022618"/>
    </source>
</evidence>
<dbReference type="FunFam" id="1.10.418.10:FF:000028">
    <property type="entry name" value="RP/EB family microtubule-associated protein"/>
    <property type="match status" value="1"/>
</dbReference>
<keyword evidence="6" id="KW-0498">Mitosis</keyword>
<comment type="subcellular location">
    <subcellularLocation>
        <location evidence="1">Cytoplasm</location>
        <location evidence="1">Cytoskeleton</location>
    </subcellularLocation>
</comment>
<dbReference type="EMBL" id="BRXW01000008">
    <property type="protein sequence ID" value="GMH99298.1"/>
    <property type="molecule type" value="Genomic_DNA"/>
</dbReference>
<name>A0A9W7F382_9STRA</name>
<evidence type="ECO:0000256" key="10">
    <source>
        <dbReference type="SAM" id="MobiDB-lite"/>
    </source>
</evidence>
<dbReference type="SUPFAM" id="SSF140612">
    <property type="entry name" value="EB1 dimerisation domain-like"/>
    <property type="match status" value="1"/>
</dbReference>
<dbReference type="Pfam" id="PF03271">
    <property type="entry name" value="EB1"/>
    <property type="match status" value="1"/>
</dbReference>
<feature type="region of interest" description="Disordered" evidence="10">
    <location>
        <begin position="155"/>
        <end position="246"/>
    </location>
</feature>
<keyword evidence="14" id="KW-1185">Reference proteome</keyword>
<keyword evidence="3" id="KW-0963">Cytoplasm</keyword>
<organism evidence="13 14">
    <name type="scientific">Triparma laevis f. longispina</name>
    <dbReference type="NCBI Taxonomy" id="1714387"/>
    <lineage>
        <taxon>Eukaryota</taxon>
        <taxon>Sar</taxon>
        <taxon>Stramenopiles</taxon>
        <taxon>Ochrophyta</taxon>
        <taxon>Bolidophyceae</taxon>
        <taxon>Parmales</taxon>
        <taxon>Triparmaceae</taxon>
        <taxon>Triparma</taxon>
    </lineage>
</organism>
<feature type="domain" description="Calponin-homology (CH)" evidence="11">
    <location>
        <begin position="20"/>
        <end position="122"/>
    </location>
</feature>
<reference evidence="14" key="1">
    <citation type="journal article" date="2023" name="Commun. Biol.">
        <title>Genome analysis of Parmales, the sister group of diatoms, reveals the evolutionary specialization of diatoms from phago-mixotrophs to photoautotrophs.</title>
        <authorList>
            <person name="Ban H."/>
            <person name="Sato S."/>
            <person name="Yoshikawa S."/>
            <person name="Yamada K."/>
            <person name="Nakamura Y."/>
            <person name="Ichinomiya M."/>
            <person name="Sato N."/>
            <person name="Blanc-Mathieu R."/>
            <person name="Endo H."/>
            <person name="Kuwata A."/>
            <person name="Ogata H."/>
        </authorList>
    </citation>
    <scope>NUCLEOTIDE SEQUENCE [LARGE SCALE GENOMIC DNA]</scope>
    <source>
        <strain evidence="14">NIES 3700</strain>
    </source>
</reference>
<evidence type="ECO:0000256" key="6">
    <source>
        <dbReference type="ARBA" id="ARBA00022776"/>
    </source>
</evidence>
<evidence type="ECO:0000256" key="7">
    <source>
        <dbReference type="ARBA" id="ARBA00023212"/>
    </source>
</evidence>
<feature type="domain" description="EB1 C-terminal" evidence="12">
    <location>
        <begin position="234"/>
        <end position="303"/>
    </location>
</feature>
<evidence type="ECO:0000256" key="2">
    <source>
        <dbReference type="ARBA" id="ARBA00010729"/>
    </source>
</evidence>
<dbReference type="Pfam" id="PF00307">
    <property type="entry name" value="CH"/>
    <property type="match status" value="1"/>
</dbReference>
<feature type="region of interest" description="Disordered" evidence="10">
    <location>
        <begin position="298"/>
        <end position="326"/>
    </location>
</feature>
<evidence type="ECO:0000259" key="12">
    <source>
        <dbReference type="PROSITE" id="PS51230"/>
    </source>
</evidence>
<evidence type="ECO:0000256" key="9">
    <source>
        <dbReference type="PROSITE-ProRule" id="PRU00576"/>
    </source>
</evidence>
<proteinExistence type="inferred from homology"/>
<dbReference type="GO" id="GO:0051301">
    <property type="term" value="P:cell division"/>
    <property type="evidence" value="ECO:0007669"/>
    <property type="project" value="UniProtKB-KW"/>
</dbReference>
<gene>
    <name evidence="13" type="ORF">TrLO_g8381</name>
</gene>
<dbReference type="AlphaFoldDB" id="A0A9W7F382"/>
<evidence type="ECO:0000313" key="13">
    <source>
        <dbReference type="EMBL" id="GMH99298.1"/>
    </source>
</evidence>
<dbReference type="InterPro" id="IPR036872">
    <property type="entry name" value="CH_dom_sf"/>
</dbReference>
<dbReference type="PROSITE" id="PS50021">
    <property type="entry name" value="CH"/>
    <property type="match status" value="1"/>
</dbReference>
<comment type="caution">
    <text evidence="13">The sequence shown here is derived from an EMBL/GenBank/DDBJ whole genome shotgun (WGS) entry which is preliminary data.</text>
</comment>
<keyword evidence="8" id="KW-0131">Cell cycle</keyword>
<keyword evidence="5 9" id="KW-0493">Microtubule</keyword>
<evidence type="ECO:0000256" key="3">
    <source>
        <dbReference type="ARBA" id="ARBA00022490"/>
    </source>
</evidence>